<dbReference type="AlphaFoldDB" id="A0A9N8RZ57"/>
<comment type="caution">
    <text evidence="1">The sequence shown here is derived from an EMBL/GenBank/DDBJ whole genome shotgun (WGS) entry which is preliminary data.</text>
</comment>
<reference evidence="1" key="1">
    <citation type="submission" date="2021-04" db="EMBL/GenBank/DDBJ databases">
        <authorList>
            <person name="Vanwijnsberghe S."/>
        </authorList>
    </citation>
    <scope>NUCLEOTIDE SEQUENCE</scope>
    <source>
        <strain evidence="1">LMG 31841</strain>
    </source>
</reference>
<evidence type="ECO:0000313" key="1">
    <source>
        <dbReference type="EMBL" id="CAG4906374.1"/>
    </source>
</evidence>
<gene>
    <name evidence="1" type="ORF">LMG31841_03552</name>
</gene>
<protein>
    <submittedName>
        <fullName evidence="1">Uncharacterized protein</fullName>
    </submittedName>
</protein>
<accession>A0A9N8RZ57</accession>
<name>A0A9N8RZ57_9BURK</name>
<dbReference type="RefSeq" id="WP_228879371.1">
    <property type="nucleotide sequence ID" value="NZ_CAJQZC010000006.1"/>
</dbReference>
<evidence type="ECO:0000313" key="2">
    <source>
        <dbReference type="Proteomes" id="UP000789704"/>
    </source>
</evidence>
<keyword evidence="2" id="KW-1185">Reference proteome</keyword>
<dbReference type="EMBL" id="CAJQZC010000006">
    <property type="protein sequence ID" value="CAG4906374.1"/>
    <property type="molecule type" value="Genomic_DNA"/>
</dbReference>
<sequence length="231" mass="25461">MAVTLYKVDEKLPEDVALAIVIGGEPITGAQGQRHAGFVVKANDHNLWLFDLAWHNMCRKSPIDPGYAYVIAEFLDPFAANAIIGFLANVYDANKDRFTYAIGWDDKGGYFEKGTGKPLKTGLGEGLTCATFVLEVLARYGFDLVDTSTWPLTEENAQWQRMILDRLMQTRPTSIDDFVVQLGRVGNVPRFKPEEAIGAANYFDEDPLPFDIVSPAGAEAVAELKRLGLDG</sequence>
<proteinExistence type="predicted"/>
<organism evidence="1 2">
    <name type="scientific">Paraburkholderia saeva</name>
    <dbReference type="NCBI Taxonomy" id="2777537"/>
    <lineage>
        <taxon>Bacteria</taxon>
        <taxon>Pseudomonadati</taxon>
        <taxon>Pseudomonadota</taxon>
        <taxon>Betaproteobacteria</taxon>
        <taxon>Burkholderiales</taxon>
        <taxon>Burkholderiaceae</taxon>
        <taxon>Paraburkholderia</taxon>
    </lineage>
</organism>
<dbReference type="Proteomes" id="UP000789704">
    <property type="component" value="Unassembled WGS sequence"/>
</dbReference>